<dbReference type="Pfam" id="PF07727">
    <property type="entry name" value="RVT_2"/>
    <property type="match status" value="1"/>
</dbReference>
<dbReference type="AlphaFoldDB" id="A0A2N9FET2"/>
<gene>
    <name evidence="3" type="ORF">FSB_LOCUS13595</name>
</gene>
<sequence>MVGYPQRSRGYRLYDPESRVILESRNVKFLEDRFDIEGIDDSQKEVLEEQKDTEPIVVKPLDPSPLRRRSTRISKGPDMSDYHLYNSENYDKVKDPSTYSQAIKDFDSKKWISAMNEEFDSMGKNGVWRLVKRHEGMKVVGCKWIFKRKRDVSGKVEKFKARLVAKGYTQEYGVDFEETFSPVVRIQSICAILSLVAFFDFELYQMDVKTAFLNGDLEEDVYMEQPEGFISKGDENKVCKLEKSIYGLKQASRQWNLKFHESITMMGFMQNSSEPCVYVRKIHDKVVILTLYVDDILLAGNDVDMLDEVKQWLFKTFEMKDLGEASYILGIKIERDRVNRKLSLSQENYIDTLLEKFHMVDCLSGRIPYNNLRSLSQKDCPKNDQETLDPKLYPYASAVGSLMYLMICTRLDIAFAVGMVSRFQSNPGKMHWMAIQWIFRYLKRTKGLKLTYHGSTDLKLHGFSDSDYQGCLDSRKSTSGFVFMLCGGAIVWKSKKQECVAQSTMEAEYVALNAAAKEAIFLKQFLAELQIVECVQKPIPIFCDNNSAICYQQRSKVPLSCKTY</sequence>
<feature type="domain" description="Reverse transcriptase Ty1/copia-type" evidence="1">
    <location>
        <begin position="125"/>
        <end position="369"/>
    </location>
</feature>
<protein>
    <submittedName>
        <fullName evidence="3">Uncharacterized protein</fullName>
    </submittedName>
</protein>
<dbReference type="SUPFAM" id="SSF56672">
    <property type="entry name" value="DNA/RNA polymerases"/>
    <property type="match status" value="1"/>
</dbReference>
<evidence type="ECO:0000259" key="1">
    <source>
        <dbReference type="Pfam" id="PF07727"/>
    </source>
</evidence>
<dbReference type="InterPro" id="IPR043502">
    <property type="entry name" value="DNA/RNA_pol_sf"/>
</dbReference>
<dbReference type="Pfam" id="PF25597">
    <property type="entry name" value="SH3_retrovirus"/>
    <property type="match status" value="1"/>
</dbReference>
<dbReference type="PANTHER" id="PTHR11439:SF467">
    <property type="entry name" value="INTEGRASE CATALYTIC DOMAIN-CONTAINING PROTEIN"/>
    <property type="match status" value="1"/>
</dbReference>
<name>A0A2N9FET2_FAGSY</name>
<dbReference type="InterPro" id="IPR013103">
    <property type="entry name" value="RVT_2"/>
</dbReference>
<reference evidence="3" key="1">
    <citation type="submission" date="2018-02" db="EMBL/GenBank/DDBJ databases">
        <authorList>
            <person name="Cohen D.B."/>
            <person name="Kent A.D."/>
        </authorList>
    </citation>
    <scope>NUCLEOTIDE SEQUENCE</scope>
</reference>
<dbReference type="InterPro" id="IPR057670">
    <property type="entry name" value="SH3_retrovirus"/>
</dbReference>
<dbReference type="CDD" id="cd09272">
    <property type="entry name" value="RNase_HI_RT_Ty1"/>
    <property type="match status" value="1"/>
</dbReference>
<dbReference type="EMBL" id="OIVN01000796">
    <property type="protein sequence ID" value="SPC85713.1"/>
    <property type="molecule type" value="Genomic_DNA"/>
</dbReference>
<feature type="domain" description="Retroviral polymerase SH3-like" evidence="2">
    <location>
        <begin position="1"/>
        <end position="35"/>
    </location>
</feature>
<dbReference type="PANTHER" id="PTHR11439">
    <property type="entry name" value="GAG-POL-RELATED RETROTRANSPOSON"/>
    <property type="match status" value="1"/>
</dbReference>
<proteinExistence type="predicted"/>
<organism evidence="3">
    <name type="scientific">Fagus sylvatica</name>
    <name type="common">Beechnut</name>
    <dbReference type="NCBI Taxonomy" id="28930"/>
    <lineage>
        <taxon>Eukaryota</taxon>
        <taxon>Viridiplantae</taxon>
        <taxon>Streptophyta</taxon>
        <taxon>Embryophyta</taxon>
        <taxon>Tracheophyta</taxon>
        <taxon>Spermatophyta</taxon>
        <taxon>Magnoliopsida</taxon>
        <taxon>eudicotyledons</taxon>
        <taxon>Gunneridae</taxon>
        <taxon>Pentapetalae</taxon>
        <taxon>rosids</taxon>
        <taxon>fabids</taxon>
        <taxon>Fagales</taxon>
        <taxon>Fagaceae</taxon>
        <taxon>Fagus</taxon>
    </lineage>
</organism>
<accession>A0A2N9FET2</accession>
<evidence type="ECO:0000259" key="2">
    <source>
        <dbReference type="Pfam" id="PF25597"/>
    </source>
</evidence>
<evidence type="ECO:0000313" key="3">
    <source>
        <dbReference type="EMBL" id="SPC85713.1"/>
    </source>
</evidence>